<reference evidence="2" key="2">
    <citation type="submission" date="2023-01" db="EMBL/GenBank/DDBJ databases">
        <authorList>
            <person name="Sun Q."/>
            <person name="Evtushenko L."/>
        </authorList>
    </citation>
    <scope>NUCLEOTIDE SEQUENCE</scope>
    <source>
        <strain evidence="2">VKM B-2347</strain>
    </source>
</reference>
<gene>
    <name evidence="2" type="ORF">GCM10008179_15150</name>
</gene>
<sequence length="207" mass="23143">MFMELVIPTPLMPAFRHHTPDEIAQARTLYEETDLSPRDIARILGLGVNTFYRRVKRWGWRRRRLRVEEVDALALEAAASRDVELAAVGQRVLDDRRAAIDRAEAVVVGQLKALELMQERVALAALTVLDSEKTGRAVQNLAKALVEIARYRSEAQGPRRSASADQDDAELDEMRRRLARQLEALQATVEAEEAGEGVQGRGAFDAT</sequence>
<comment type="caution">
    <text evidence="2">The sequence shown here is derived from an EMBL/GenBank/DDBJ whole genome shotgun (WGS) entry which is preliminary data.</text>
</comment>
<dbReference type="Proteomes" id="UP001143372">
    <property type="component" value="Unassembled WGS sequence"/>
</dbReference>
<keyword evidence="1" id="KW-0175">Coiled coil</keyword>
<reference evidence="2" key="1">
    <citation type="journal article" date="2014" name="Int. J. Syst. Evol. Microbiol.">
        <title>Complete genome sequence of Corynebacterium casei LMG S-19264T (=DSM 44701T), isolated from a smear-ripened cheese.</title>
        <authorList>
            <consortium name="US DOE Joint Genome Institute (JGI-PGF)"/>
            <person name="Walter F."/>
            <person name="Albersmeier A."/>
            <person name="Kalinowski J."/>
            <person name="Ruckert C."/>
        </authorList>
    </citation>
    <scope>NUCLEOTIDE SEQUENCE</scope>
    <source>
        <strain evidence="2">VKM B-2347</strain>
    </source>
</reference>
<accession>A0A9W6IZI2</accession>
<evidence type="ECO:0000313" key="2">
    <source>
        <dbReference type="EMBL" id="GLK67877.1"/>
    </source>
</evidence>
<evidence type="ECO:0000313" key="3">
    <source>
        <dbReference type="Proteomes" id="UP001143372"/>
    </source>
</evidence>
<dbReference type="InterPro" id="IPR009057">
    <property type="entry name" value="Homeodomain-like_sf"/>
</dbReference>
<feature type="coiled-coil region" evidence="1">
    <location>
        <begin position="164"/>
        <end position="195"/>
    </location>
</feature>
<dbReference type="AlphaFoldDB" id="A0A9W6IZI2"/>
<dbReference type="EMBL" id="BSFI01000007">
    <property type="protein sequence ID" value="GLK67877.1"/>
    <property type="molecule type" value="Genomic_DNA"/>
</dbReference>
<evidence type="ECO:0008006" key="4">
    <source>
        <dbReference type="Google" id="ProtNLM"/>
    </source>
</evidence>
<organism evidence="2 3">
    <name type="scientific">Hansschlegelia plantiphila</name>
    <dbReference type="NCBI Taxonomy" id="374655"/>
    <lineage>
        <taxon>Bacteria</taxon>
        <taxon>Pseudomonadati</taxon>
        <taxon>Pseudomonadota</taxon>
        <taxon>Alphaproteobacteria</taxon>
        <taxon>Hyphomicrobiales</taxon>
        <taxon>Methylopilaceae</taxon>
        <taxon>Hansschlegelia</taxon>
    </lineage>
</organism>
<protein>
    <recommendedName>
        <fullName evidence="4">Helix-turn-helix domain-containing protein</fullName>
    </recommendedName>
</protein>
<keyword evidence="3" id="KW-1185">Reference proteome</keyword>
<dbReference type="SUPFAM" id="SSF46689">
    <property type="entry name" value="Homeodomain-like"/>
    <property type="match status" value="1"/>
</dbReference>
<evidence type="ECO:0000256" key="1">
    <source>
        <dbReference type="SAM" id="Coils"/>
    </source>
</evidence>
<proteinExistence type="predicted"/>
<name>A0A9W6IZI2_9HYPH</name>